<dbReference type="CDD" id="cd13578">
    <property type="entry name" value="PBP2_Bug27"/>
    <property type="match status" value="1"/>
</dbReference>
<dbReference type="InterPro" id="IPR042100">
    <property type="entry name" value="Bug_dom1"/>
</dbReference>
<dbReference type="EMBL" id="SHKO01000001">
    <property type="protein sequence ID" value="RZT98307.1"/>
    <property type="molecule type" value="Genomic_DNA"/>
</dbReference>
<feature type="signal peptide" evidence="2">
    <location>
        <begin position="1"/>
        <end position="27"/>
    </location>
</feature>
<dbReference type="Gene3D" id="3.40.190.10">
    <property type="entry name" value="Periplasmic binding protein-like II"/>
    <property type="match status" value="1"/>
</dbReference>
<dbReference type="PIRSF" id="PIRSF017082">
    <property type="entry name" value="YflP"/>
    <property type="match status" value="1"/>
</dbReference>
<dbReference type="Proteomes" id="UP000293398">
    <property type="component" value="Unassembled WGS sequence"/>
</dbReference>
<dbReference type="InterPro" id="IPR005064">
    <property type="entry name" value="BUG"/>
</dbReference>
<comment type="similarity">
    <text evidence="1">Belongs to the UPF0065 (bug) family.</text>
</comment>
<proteinExistence type="inferred from homology"/>
<dbReference type="Pfam" id="PF03401">
    <property type="entry name" value="TctC"/>
    <property type="match status" value="1"/>
</dbReference>
<accession>A0A4Q7VQ31</accession>
<evidence type="ECO:0000313" key="3">
    <source>
        <dbReference type="EMBL" id="RZT98307.1"/>
    </source>
</evidence>
<evidence type="ECO:0000313" key="4">
    <source>
        <dbReference type="Proteomes" id="UP000293398"/>
    </source>
</evidence>
<dbReference type="PANTHER" id="PTHR42928:SF5">
    <property type="entry name" value="BLR1237 PROTEIN"/>
    <property type="match status" value="1"/>
</dbReference>
<gene>
    <name evidence="3" type="ORF">EV681_0083</name>
</gene>
<dbReference type="PANTHER" id="PTHR42928">
    <property type="entry name" value="TRICARBOXYLATE-BINDING PROTEIN"/>
    <property type="match status" value="1"/>
</dbReference>
<feature type="chain" id="PRO_5020527142" evidence="2">
    <location>
        <begin position="28"/>
        <end position="330"/>
    </location>
</feature>
<keyword evidence="3" id="KW-0675">Receptor</keyword>
<keyword evidence="4" id="KW-1185">Reference proteome</keyword>
<evidence type="ECO:0000256" key="2">
    <source>
        <dbReference type="SAM" id="SignalP"/>
    </source>
</evidence>
<dbReference type="AlphaFoldDB" id="A0A4Q7VQ31"/>
<comment type="caution">
    <text evidence="3">The sequence shown here is derived from an EMBL/GenBank/DDBJ whole genome shotgun (WGS) entry which is preliminary data.</text>
</comment>
<reference evidence="3 4" key="1">
    <citation type="submission" date="2019-02" db="EMBL/GenBank/DDBJ databases">
        <title>Genomic Encyclopedia of Type Strains, Phase IV (KMG-IV): sequencing the most valuable type-strain genomes for metagenomic binning, comparative biology and taxonomic classification.</title>
        <authorList>
            <person name="Goeker M."/>
        </authorList>
    </citation>
    <scope>NUCLEOTIDE SEQUENCE [LARGE SCALE GENOMIC DNA]</scope>
    <source>
        <strain evidence="3 4">DSM 23814</strain>
    </source>
</reference>
<organism evidence="3 4">
    <name type="scientific">Advenella incenata</name>
    <dbReference type="NCBI Taxonomy" id="267800"/>
    <lineage>
        <taxon>Bacteria</taxon>
        <taxon>Pseudomonadati</taxon>
        <taxon>Pseudomonadota</taxon>
        <taxon>Betaproteobacteria</taxon>
        <taxon>Burkholderiales</taxon>
        <taxon>Alcaligenaceae</taxon>
    </lineage>
</organism>
<protein>
    <submittedName>
        <fullName evidence="3">Tripartite-type tricarboxylate transporter receptor subunit TctC</fullName>
    </submittedName>
</protein>
<dbReference type="RefSeq" id="WP_130303026.1">
    <property type="nucleotide sequence ID" value="NZ_SHKO01000001.1"/>
</dbReference>
<name>A0A4Q7VQ31_9BURK</name>
<dbReference type="SUPFAM" id="SSF53850">
    <property type="entry name" value="Periplasmic binding protein-like II"/>
    <property type="match status" value="1"/>
</dbReference>
<dbReference type="OrthoDB" id="8839530at2"/>
<keyword evidence="2" id="KW-0732">Signal</keyword>
<sequence length="330" mass="34920">MHNSRRLFLIKASLTTFAALTFEGVTAAGAASFPEQPVHLYIPYPPGAASDTLGRMVADVFAKAWGQPVVVENRGGGGTIIGTRAVASSKPDGYTIGMVDSAFTINPGLRAAELPYDTLNDFLPISLIATAPFVLVVHPSVKATDIKSFIELAKANPGKLTYASPGVGTAPHLAGEQLQQQVGIKVQHIPYRGGGTVFTDLLGGQVDFAFATAPTLREYIVSGRLRAIATTSHHRITNLPKVPTFEELGFPGVDTSPMFGLIGPANVPTSIVEQFSKTIADSVKSGGLGKKLADLGFDPVGSSSSEFETKIRNEIEKWKGVIKKGSFKPE</sequence>
<evidence type="ECO:0000256" key="1">
    <source>
        <dbReference type="ARBA" id="ARBA00006987"/>
    </source>
</evidence>
<dbReference type="Gene3D" id="3.40.190.150">
    <property type="entry name" value="Bordetella uptake gene, domain 1"/>
    <property type="match status" value="1"/>
</dbReference>